<comment type="caution">
    <text evidence="2">The sequence shown here is derived from an EMBL/GenBank/DDBJ whole genome shotgun (WGS) entry which is preliminary data.</text>
</comment>
<reference evidence="2 3" key="1">
    <citation type="submission" date="2023-05" db="EMBL/GenBank/DDBJ databases">
        <authorList>
            <person name="Guo Y."/>
        </authorList>
    </citation>
    <scope>NUCLEOTIDE SEQUENCE [LARGE SCALE GENOMIC DNA]</scope>
    <source>
        <strain evidence="2 3">GR2756</strain>
    </source>
</reference>
<name>A0ABU3Q8Q6_9SPHN</name>
<evidence type="ECO:0008006" key="4">
    <source>
        <dbReference type="Google" id="ProtNLM"/>
    </source>
</evidence>
<gene>
    <name evidence="2" type="ORF">RQX22_12585</name>
</gene>
<accession>A0ABU3Q8Q6</accession>
<organism evidence="2 3">
    <name type="scientific">Sphingosinicella rhizophila</name>
    <dbReference type="NCBI Taxonomy" id="3050082"/>
    <lineage>
        <taxon>Bacteria</taxon>
        <taxon>Pseudomonadati</taxon>
        <taxon>Pseudomonadota</taxon>
        <taxon>Alphaproteobacteria</taxon>
        <taxon>Sphingomonadales</taxon>
        <taxon>Sphingosinicellaceae</taxon>
        <taxon>Sphingosinicella</taxon>
    </lineage>
</organism>
<dbReference type="RefSeq" id="WP_315726891.1">
    <property type="nucleotide sequence ID" value="NZ_JAVUPU010000006.1"/>
</dbReference>
<dbReference type="Proteomes" id="UP001259572">
    <property type="component" value="Unassembled WGS sequence"/>
</dbReference>
<proteinExistence type="predicted"/>
<keyword evidence="3" id="KW-1185">Reference proteome</keyword>
<sequence length="131" mass="14027">MLKLPTLLLGIALLPLAGCFDDPADEVAIQQASGPPPGEVCTEVRGALDTMTEKGAIDYQDDGTAVMEESLWMRMGADGRDKIGQMLAFHAACAAKAGSASQRIVIRNAFGNVMMQRNFDTRMNTVSMFGD</sequence>
<evidence type="ECO:0000313" key="3">
    <source>
        <dbReference type="Proteomes" id="UP001259572"/>
    </source>
</evidence>
<evidence type="ECO:0000256" key="1">
    <source>
        <dbReference type="SAM" id="SignalP"/>
    </source>
</evidence>
<feature type="chain" id="PRO_5045685971" description="Lipoprotein" evidence="1">
    <location>
        <begin position="18"/>
        <end position="131"/>
    </location>
</feature>
<protein>
    <recommendedName>
        <fullName evidence="4">Lipoprotein</fullName>
    </recommendedName>
</protein>
<dbReference type="EMBL" id="JAVUPU010000006">
    <property type="protein sequence ID" value="MDT9599790.1"/>
    <property type="molecule type" value="Genomic_DNA"/>
</dbReference>
<evidence type="ECO:0000313" key="2">
    <source>
        <dbReference type="EMBL" id="MDT9599790.1"/>
    </source>
</evidence>
<feature type="signal peptide" evidence="1">
    <location>
        <begin position="1"/>
        <end position="17"/>
    </location>
</feature>
<keyword evidence="1" id="KW-0732">Signal</keyword>